<proteinExistence type="predicted"/>
<gene>
    <name evidence="1" type="ORF">LCGC14_2517950</name>
</gene>
<dbReference type="EMBL" id="LAZR01040549">
    <property type="protein sequence ID" value="KKL14214.1"/>
    <property type="molecule type" value="Genomic_DNA"/>
</dbReference>
<dbReference type="AlphaFoldDB" id="A0A0F9AX99"/>
<protein>
    <submittedName>
        <fullName evidence="1">Uncharacterized protein</fullName>
    </submittedName>
</protein>
<sequence>MATGRTVSKWFNFVIEDSGTTIRDLAVYTISVVGVVYEEQDLTALADQVKGAMSNMPDAPIEITGPFSNKAAVAASGTGAAAAYTVDPATMVYSAKFVLFPGSALPAWGTGAET</sequence>
<reference evidence="1" key="1">
    <citation type="journal article" date="2015" name="Nature">
        <title>Complex archaea that bridge the gap between prokaryotes and eukaryotes.</title>
        <authorList>
            <person name="Spang A."/>
            <person name="Saw J.H."/>
            <person name="Jorgensen S.L."/>
            <person name="Zaremba-Niedzwiedzka K."/>
            <person name="Martijn J."/>
            <person name="Lind A.E."/>
            <person name="van Eijk R."/>
            <person name="Schleper C."/>
            <person name="Guy L."/>
            <person name="Ettema T.J."/>
        </authorList>
    </citation>
    <scope>NUCLEOTIDE SEQUENCE</scope>
</reference>
<name>A0A0F9AX99_9ZZZZ</name>
<accession>A0A0F9AX99</accession>
<evidence type="ECO:0000313" key="1">
    <source>
        <dbReference type="EMBL" id="KKL14214.1"/>
    </source>
</evidence>
<organism evidence="1">
    <name type="scientific">marine sediment metagenome</name>
    <dbReference type="NCBI Taxonomy" id="412755"/>
    <lineage>
        <taxon>unclassified sequences</taxon>
        <taxon>metagenomes</taxon>
        <taxon>ecological metagenomes</taxon>
    </lineage>
</organism>
<comment type="caution">
    <text evidence="1">The sequence shown here is derived from an EMBL/GenBank/DDBJ whole genome shotgun (WGS) entry which is preliminary data.</text>
</comment>